<feature type="transmembrane region" description="Helical" evidence="2">
    <location>
        <begin position="313"/>
        <end position="333"/>
    </location>
</feature>
<dbReference type="AlphaFoldDB" id="A0A9K3HE84"/>
<dbReference type="Gramene" id="mRNA:HanXRQr2_Chr13g0612021">
    <property type="protein sequence ID" value="CDS:HanXRQr2_Chr13g0612021.1"/>
    <property type="gene ID" value="HanXRQr2_Chr13g0612021"/>
</dbReference>
<sequence>MDFVRDTTSIIEEGEKEEENKDRISNLPDELIHHIVSFLDMKYAVQTSALSHKWEHIWTSIRCLNFNICAFRTPRLFAKFVKDALSHQNNHVEESKVQLTITGAATPSVVKSIVNNVYLHNVRDLNMTWLTTRKFHQFPECLFSSDTLKHLTLATGDQSFYLHKASCIPKVAWNFPALETLCLRSMHLGDKGDESLDLFSKCVNLRDLTLHNCCMYGLKIFNICAPELTNLTIRATSYPDVVHVVAPKLENLTASVRGTINRFPFKYVSLQLSTEGFDSLEKVNLSLSMPYYEPKRFFPLLLSLFQKLHSTKYLVINLDIIEVLILTLFLLYVA</sequence>
<keyword evidence="2" id="KW-0812">Transmembrane</keyword>
<dbReference type="EMBL" id="MNCJ02000328">
    <property type="protein sequence ID" value="KAF5775434.1"/>
    <property type="molecule type" value="Genomic_DNA"/>
</dbReference>
<evidence type="ECO:0000313" key="5">
    <source>
        <dbReference type="Proteomes" id="UP000215914"/>
    </source>
</evidence>
<dbReference type="InterPro" id="IPR032675">
    <property type="entry name" value="LRR_dom_sf"/>
</dbReference>
<dbReference type="PANTHER" id="PTHR32212">
    <property type="entry name" value="CYCLIN-LIKE F-BOX"/>
    <property type="match status" value="1"/>
</dbReference>
<dbReference type="Gene3D" id="1.20.1280.50">
    <property type="match status" value="1"/>
</dbReference>
<dbReference type="Pfam" id="PF00646">
    <property type="entry name" value="F-box"/>
    <property type="match status" value="1"/>
</dbReference>
<accession>A0A9K3HE84</accession>
<feature type="domain" description="F-box" evidence="3">
    <location>
        <begin position="21"/>
        <end position="57"/>
    </location>
</feature>
<dbReference type="Proteomes" id="UP000215914">
    <property type="component" value="Unassembled WGS sequence"/>
</dbReference>
<reference evidence="4" key="1">
    <citation type="journal article" date="2017" name="Nature">
        <title>The sunflower genome provides insights into oil metabolism, flowering and Asterid evolution.</title>
        <authorList>
            <person name="Badouin H."/>
            <person name="Gouzy J."/>
            <person name="Grassa C.J."/>
            <person name="Murat F."/>
            <person name="Staton S.E."/>
            <person name="Cottret L."/>
            <person name="Lelandais-Briere C."/>
            <person name="Owens G.L."/>
            <person name="Carrere S."/>
            <person name="Mayjonade B."/>
            <person name="Legrand L."/>
            <person name="Gill N."/>
            <person name="Kane N.C."/>
            <person name="Bowers J.E."/>
            <person name="Hubner S."/>
            <person name="Bellec A."/>
            <person name="Berard A."/>
            <person name="Berges H."/>
            <person name="Blanchet N."/>
            <person name="Boniface M.C."/>
            <person name="Brunel D."/>
            <person name="Catrice O."/>
            <person name="Chaidir N."/>
            <person name="Claudel C."/>
            <person name="Donnadieu C."/>
            <person name="Faraut T."/>
            <person name="Fievet G."/>
            <person name="Helmstetter N."/>
            <person name="King M."/>
            <person name="Knapp S.J."/>
            <person name="Lai Z."/>
            <person name="Le Paslier M.C."/>
            <person name="Lippi Y."/>
            <person name="Lorenzon L."/>
            <person name="Mandel J.R."/>
            <person name="Marage G."/>
            <person name="Marchand G."/>
            <person name="Marquand E."/>
            <person name="Bret-Mestries E."/>
            <person name="Morien E."/>
            <person name="Nambeesan S."/>
            <person name="Nguyen T."/>
            <person name="Pegot-Espagnet P."/>
            <person name="Pouilly N."/>
            <person name="Raftis F."/>
            <person name="Sallet E."/>
            <person name="Schiex T."/>
            <person name="Thomas J."/>
            <person name="Vandecasteele C."/>
            <person name="Vares D."/>
            <person name="Vear F."/>
            <person name="Vautrin S."/>
            <person name="Crespi M."/>
            <person name="Mangin B."/>
            <person name="Burke J.M."/>
            <person name="Salse J."/>
            <person name="Munos S."/>
            <person name="Vincourt P."/>
            <person name="Rieseberg L.H."/>
            <person name="Langlade N.B."/>
        </authorList>
    </citation>
    <scope>NUCLEOTIDE SEQUENCE</scope>
    <source>
        <tissue evidence="4">Leaves</tissue>
    </source>
</reference>
<dbReference type="InterPro" id="IPR053781">
    <property type="entry name" value="F-box_AtFBL13-like"/>
</dbReference>
<dbReference type="PANTHER" id="PTHR32212:SF461">
    <property type="entry name" value="F-BOX DOMAIN-CONTAINING PROTEIN"/>
    <property type="match status" value="1"/>
</dbReference>
<evidence type="ECO:0000313" key="4">
    <source>
        <dbReference type="EMBL" id="KAF5775434.1"/>
    </source>
</evidence>
<dbReference type="SUPFAM" id="SSF52047">
    <property type="entry name" value="RNI-like"/>
    <property type="match status" value="1"/>
</dbReference>
<dbReference type="Pfam" id="PF24758">
    <property type="entry name" value="LRR_At5g56370"/>
    <property type="match status" value="1"/>
</dbReference>
<dbReference type="InterPro" id="IPR001810">
    <property type="entry name" value="F-box_dom"/>
</dbReference>
<keyword evidence="5" id="KW-1185">Reference proteome</keyword>
<keyword evidence="2" id="KW-0472">Membrane</keyword>
<dbReference type="Gene3D" id="3.80.10.10">
    <property type="entry name" value="Ribonuclease Inhibitor"/>
    <property type="match status" value="1"/>
</dbReference>
<gene>
    <name evidence="4" type="ORF">HanXRQr2_Chr13g0612021</name>
</gene>
<evidence type="ECO:0000256" key="2">
    <source>
        <dbReference type="SAM" id="Phobius"/>
    </source>
</evidence>
<comment type="caution">
    <text evidence="4">The sequence shown here is derived from an EMBL/GenBank/DDBJ whole genome shotgun (WGS) entry which is preliminary data.</text>
</comment>
<name>A0A9K3HE84_HELAN</name>
<dbReference type="SMART" id="SM00256">
    <property type="entry name" value="FBOX"/>
    <property type="match status" value="1"/>
</dbReference>
<evidence type="ECO:0000256" key="1">
    <source>
        <dbReference type="SAM" id="MobiDB-lite"/>
    </source>
</evidence>
<dbReference type="SUPFAM" id="SSF81383">
    <property type="entry name" value="F-box domain"/>
    <property type="match status" value="1"/>
</dbReference>
<reference evidence="4" key="2">
    <citation type="submission" date="2020-06" db="EMBL/GenBank/DDBJ databases">
        <title>Helianthus annuus Genome sequencing and assembly Release 2.</title>
        <authorList>
            <person name="Gouzy J."/>
            <person name="Langlade N."/>
            <person name="Munos S."/>
        </authorList>
    </citation>
    <scope>NUCLEOTIDE SEQUENCE</scope>
    <source>
        <tissue evidence="4">Leaves</tissue>
    </source>
</reference>
<feature type="region of interest" description="Disordered" evidence="1">
    <location>
        <begin position="1"/>
        <end position="22"/>
    </location>
</feature>
<protein>
    <submittedName>
        <fullName evidence="4">F-box domain, leucine-rich repeat domain superfamily, F-box-like domain superfamily</fullName>
    </submittedName>
</protein>
<feature type="compositionally biased region" description="Polar residues" evidence="1">
    <location>
        <begin position="1"/>
        <end position="10"/>
    </location>
</feature>
<dbReference type="InterPro" id="IPR055411">
    <property type="entry name" value="LRR_FXL15/At3g58940/PEG3-like"/>
</dbReference>
<dbReference type="PROSITE" id="PS50181">
    <property type="entry name" value="FBOX"/>
    <property type="match status" value="1"/>
</dbReference>
<dbReference type="CDD" id="cd22160">
    <property type="entry name" value="F-box_AtFBL13-like"/>
    <property type="match status" value="1"/>
</dbReference>
<proteinExistence type="predicted"/>
<dbReference type="InterPro" id="IPR036047">
    <property type="entry name" value="F-box-like_dom_sf"/>
</dbReference>
<organism evidence="4 5">
    <name type="scientific">Helianthus annuus</name>
    <name type="common">Common sunflower</name>
    <dbReference type="NCBI Taxonomy" id="4232"/>
    <lineage>
        <taxon>Eukaryota</taxon>
        <taxon>Viridiplantae</taxon>
        <taxon>Streptophyta</taxon>
        <taxon>Embryophyta</taxon>
        <taxon>Tracheophyta</taxon>
        <taxon>Spermatophyta</taxon>
        <taxon>Magnoliopsida</taxon>
        <taxon>eudicotyledons</taxon>
        <taxon>Gunneridae</taxon>
        <taxon>Pentapetalae</taxon>
        <taxon>asterids</taxon>
        <taxon>campanulids</taxon>
        <taxon>Asterales</taxon>
        <taxon>Asteraceae</taxon>
        <taxon>Asteroideae</taxon>
        <taxon>Heliantheae alliance</taxon>
        <taxon>Heliantheae</taxon>
        <taxon>Helianthus</taxon>
    </lineage>
</organism>
<keyword evidence="2" id="KW-1133">Transmembrane helix</keyword>
<evidence type="ECO:0000259" key="3">
    <source>
        <dbReference type="PROSITE" id="PS50181"/>
    </source>
</evidence>